<protein>
    <submittedName>
        <fullName evidence="12">Uncharacterized protein LOC106064298 isoform X1</fullName>
    </submittedName>
</protein>
<dbReference type="SUPFAM" id="SSF54928">
    <property type="entry name" value="RNA-binding domain, RBD"/>
    <property type="match status" value="1"/>
</dbReference>
<keyword evidence="7" id="KW-0539">Nucleus</keyword>
<dbReference type="Gene3D" id="3.30.70.330">
    <property type="match status" value="1"/>
</dbReference>
<dbReference type="PANTHER" id="PTHR15528">
    <property type="entry name" value="PEROXISOME PROLIFERATOR ACTIVATED RECEPTOR GAMMA COACTIVATOR 1 PGC-1 -RELATED"/>
    <property type="match status" value="1"/>
</dbReference>
<dbReference type="InterPro" id="IPR000504">
    <property type="entry name" value="RRM_dom"/>
</dbReference>
<dbReference type="OrthoDB" id="10047851at2759"/>
<dbReference type="GO" id="GO:0005634">
    <property type="term" value="C:nucleus"/>
    <property type="evidence" value="ECO:0007669"/>
    <property type="project" value="UniProtKB-SubCell"/>
</dbReference>
<gene>
    <name evidence="12" type="primary">LOC106064298</name>
</gene>
<feature type="compositionally biased region" description="Low complexity" evidence="9">
    <location>
        <begin position="453"/>
        <end position="472"/>
    </location>
</feature>
<dbReference type="Pfam" id="PF00076">
    <property type="entry name" value="RRM_1"/>
    <property type="match status" value="1"/>
</dbReference>
<keyword evidence="11" id="KW-1185">Reference proteome</keyword>
<dbReference type="PROSITE" id="PS50102">
    <property type="entry name" value="RRM"/>
    <property type="match status" value="1"/>
</dbReference>
<feature type="compositionally biased region" description="Basic residues" evidence="9">
    <location>
        <begin position="490"/>
        <end position="505"/>
    </location>
</feature>
<feature type="compositionally biased region" description="Low complexity" evidence="9">
    <location>
        <begin position="420"/>
        <end position="445"/>
    </location>
</feature>
<dbReference type="Proteomes" id="UP001165740">
    <property type="component" value="Chromosome 1"/>
</dbReference>
<evidence type="ECO:0000259" key="10">
    <source>
        <dbReference type="PROSITE" id="PS50102"/>
    </source>
</evidence>
<name>A0A9W3B915_BIOGL</name>
<dbReference type="PANTHER" id="PTHR15528:SF11">
    <property type="entry name" value="FI18188P1"/>
    <property type="match status" value="1"/>
</dbReference>
<dbReference type="InterPro" id="IPR034605">
    <property type="entry name" value="PGC-1"/>
</dbReference>
<evidence type="ECO:0000256" key="7">
    <source>
        <dbReference type="ARBA" id="ARBA00023242"/>
    </source>
</evidence>
<evidence type="ECO:0000256" key="4">
    <source>
        <dbReference type="ARBA" id="ARBA00023015"/>
    </source>
</evidence>
<sequence length="655" mass="74119">MVMADNVDEMEQNLFGSPGIEASDLVSLLCRFEEATKPVPELITPVLTIGRSETNTRKNDLNSTLNSTLCVNQKENSNTLQTSECETTYLINSNTNKSSTIVNNKSISKFPMLCVQKDLLLGNQPSEGPQYLLAYNSNRLVAQSVHQTHIGMKSKIDSRINSGLEEKTFANSNCFPSEKCHQFLDKGSVDHNYCFAELLSRENKAVVPKPVSLQSPTESFSLVSNTSIENTETTVEEGQVFIDNNGNDLQLESTQPSGHLETADVYKQKQHVKRKRINGNSKRLKLDPSHSCDQEDDSMYFDKIPSFLTALSIPTKSIKTSVFESASTSIGLADHIDFVEKEEPLDEHHFTKVPAHRTCFTNTVKEVNIQESGNCSNENNSCPNEENILRYLNHSPSPLESVERCLLSPARLSRSHTRGSFRSNSLSSDCSSCSTCSSRSYCSTCDNSRSRSRSFSSCSSDSRSRSRSPSSRNSRKRQLSRCRYSPFHDKHGRSRSSVRKERLRSHSPNQATIERRKEKEREREKAMEERRVVYVGKIPNDYTKRQLHQRFQCFGEIKEVKLNFREHGDNYGFVTFAYACDAIAAKERGNSTADPLKFDLCFGGRRRFCADQYADLDGNQEIEEEYAPMPKKKNGELDYGDLLRLHSSRQLKKYS</sequence>
<evidence type="ECO:0000256" key="8">
    <source>
        <dbReference type="PROSITE-ProRule" id="PRU00176"/>
    </source>
</evidence>
<evidence type="ECO:0000256" key="9">
    <source>
        <dbReference type="SAM" id="MobiDB-lite"/>
    </source>
</evidence>
<dbReference type="SMART" id="SM00360">
    <property type="entry name" value="RRM"/>
    <property type="match status" value="1"/>
</dbReference>
<comment type="subcellular location">
    <subcellularLocation>
        <location evidence="1">Nucleus</location>
    </subcellularLocation>
</comment>
<dbReference type="GO" id="GO:0003712">
    <property type="term" value="F:transcription coregulator activity"/>
    <property type="evidence" value="ECO:0007669"/>
    <property type="project" value="InterPro"/>
</dbReference>
<dbReference type="InterPro" id="IPR035979">
    <property type="entry name" value="RBD_domain_sf"/>
</dbReference>
<evidence type="ECO:0000256" key="5">
    <source>
        <dbReference type="ARBA" id="ARBA00023159"/>
    </source>
</evidence>
<reference evidence="12" key="1">
    <citation type="submission" date="2025-08" db="UniProtKB">
        <authorList>
            <consortium name="RefSeq"/>
        </authorList>
    </citation>
    <scope>IDENTIFICATION</scope>
</reference>
<proteinExistence type="predicted"/>
<evidence type="ECO:0000256" key="6">
    <source>
        <dbReference type="ARBA" id="ARBA00023163"/>
    </source>
</evidence>
<organism evidence="11 12">
    <name type="scientific">Biomphalaria glabrata</name>
    <name type="common">Bloodfluke planorb</name>
    <name type="synonym">Freshwater snail</name>
    <dbReference type="NCBI Taxonomy" id="6526"/>
    <lineage>
        <taxon>Eukaryota</taxon>
        <taxon>Metazoa</taxon>
        <taxon>Spiralia</taxon>
        <taxon>Lophotrochozoa</taxon>
        <taxon>Mollusca</taxon>
        <taxon>Gastropoda</taxon>
        <taxon>Heterobranchia</taxon>
        <taxon>Euthyneura</taxon>
        <taxon>Panpulmonata</taxon>
        <taxon>Hygrophila</taxon>
        <taxon>Lymnaeoidea</taxon>
        <taxon>Planorbidae</taxon>
        <taxon>Biomphalaria</taxon>
    </lineage>
</organism>
<feature type="region of interest" description="Disordered" evidence="9">
    <location>
        <begin position="416"/>
        <end position="524"/>
    </location>
</feature>
<evidence type="ECO:0000256" key="2">
    <source>
        <dbReference type="ARBA" id="ARBA00022553"/>
    </source>
</evidence>
<evidence type="ECO:0000256" key="1">
    <source>
        <dbReference type="ARBA" id="ARBA00004123"/>
    </source>
</evidence>
<dbReference type="RefSeq" id="XP_055896037.1">
    <property type="nucleotide sequence ID" value="XM_056040062.1"/>
</dbReference>
<feature type="compositionally biased region" description="Basic and acidic residues" evidence="9">
    <location>
        <begin position="513"/>
        <end position="524"/>
    </location>
</feature>
<keyword evidence="5" id="KW-0010">Activator</keyword>
<dbReference type="GO" id="GO:0045944">
    <property type="term" value="P:positive regulation of transcription by RNA polymerase II"/>
    <property type="evidence" value="ECO:0007669"/>
    <property type="project" value="TreeGrafter"/>
</dbReference>
<dbReference type="InterPro" id="IPR012677">
    <property type="entry name" value="Nucleotide-bd_a/b_plait_sf"/>
</dbReference>
<dbReference type="AlphaFoldDB" id="A0A9W3B915"/>
<keyword evidence="6" id="KW-0804">Transcription</keyword>
<evidence type="ECO:0000256" key="3">
    <source>
        <dbReference type="ARBA" id="ARBA00022884"/>
    </source>
</evidence>
<evidence type="ECO:0000313" key="11">
    <source>
        <dbReference type="Proteomes" id="UP001165740"/>
    </source>
</evidence>
<accession>A0A9W3B915</accession>
<feature type="domain" description="RRM" evidence="10">
    <location>
        <begin position="531"/>
        <end position="629"/>
    </location>
</feature>
<dbReference type="GO" id="GO:0003723">
    <property type="term" value="F:RNA binding"/>
    <property type="evidence" value="ECO:0007669"/>
    <property type="project" value="UniProtKB-UniRule"/>
</dbReference>
<dbReference type="GeneID" id="106064298"/>
<keyword evidence="2" id="KW-0597">Phosphoprotein</keyword>
<keyword evidence="4" id="KW-0805">Transcription regulation</keyword>
<keyword evidence="3 8" id="KW-0694">RNA-binding</keyword>
<evidence type="ECO:0000313" key="12">
    <source>
        <dbReference type="RefSeq" id="XP_055896037.1"/>
    </source>
</evidence>